<evidence type="ECO:0000256" key="1">
    <source>
        <dbReference type="ARBA" id="ARBA00004123"/>
    </source>
</evidence>
<comment type="subcellular location">
    <subcellularLocation>
        <location evidence="1 11">Nucleus</location>
    </subcellularLocation>
</comment>
<dbReference type="InterPro" id="IPR013088">
    <property type="entry name" value="Znf_NHR/GATA"/>
</dbReference>
<keyword evidence="3 11" id="KW-0479">Metal-binding</keyword>
<name>A0A1S0ULW3_LOALO</name>
<evidence type="ECO:0000256" key="8">
    <source>
        <dbReference type="ARBA" id="ARBA00023163"/>
    </source>
</evidence>
<keyword evidence="9 11" id="KW-0675">Receptor</keyword>
<keyword evidence="7 11" id="KW-0238">DNA-binding</keyword>
<dbReference type="SMART" id="SM00399">
    <property type="entry name" value="ZnF_C4"/>
    <property type="match status" value="1"/>
</dbReference>
<evidence type="ECO:0000256" key="7">
    <source>
        <dbReference type="ARBA" id="ARBA00023125"/>
    </source>
</evidence>
<evidence type="ECO:0000256" key="12">
    <source>
        <dbReference type="SAM" id="MobiDB-lite"/>
    </source>
</evidence>
<evidence type="ECO:0000256" key="10">
    <source>
        <dbReference type="ARBA" id="ARBA00023242"/>
    </source>
</evidence>
<dbReference type="GO" id="GO:0000978">
    <property type="term" value="F:RNA polymerase II cis-regulatory region sequence-specific DNA binding"/>
    <property type="evidence" value="ECO:0007669"/>
    <property type="project" value="InterPro"/>
</dbReference>
<dbReference type="AlphaFoldDB" id="A0A1S0ULW3"/>
<evidence type="ECO:0000256" key="11">
    <source>
        <dbReference type="RuleBase" id="RU004334"/>
    </source>
</evidence>
<dbReference type="SUPFAM" id="SSF48508">
    <property type="entry name" value="Nuclear receptor ligand-binding domain"/>
    <property type="match status" value="1"/>
</dbReference>
<dbReference type="InterPro" id="IPR035500">
    <property type="entry name" value="NHR-like_dom_sf"/>
</dbReference>
<evidence type="ECO:0000256" key="2">
    <source>
        <dbReference type="ARBA" id="ARBA00005993"/>
    </source>
</evidence>
<dbReference type="PROSITE" id="PS00031">
    <property type="entry name" value="NUCLEAR_REC_DBD_1"/>
    <property type="match status" value="1"/>
</dbReference>
<dbReference type="InterPro" id="IPR050274">
    <property type="entry name" value="Nuclear_hormone_rcpt_NR2"/>
</dbReference>
<dbReference type="PANTHER" id="PTHR24083">
    <property type="entry name" value="NUCLEAR HORMONE RECEPTOR"/>
    <property type="match status" value="1"/>
</dbReference>
<dbReference type="InterPro" id="IPR000536">
    <property type="entry name" value="Nucl_hrmn_rcpt_lig-bd"/>
</dbReference>
<evidence type="ECO:0000256" key="6">
    <source>
        <dbReference type="ARBA" id="ARBA00023015"/>
    </source>
</evidence>
<dbReference type="InterPro" id="IPR049636">
    <property type="entry name" value="HNF4-like_DBD"/>
</dbReference>
<dbReference type="RefSeq" id="XP_020307484.1">
    <property type="nucleotide sequence ID" value="XM_020449031.1"/>
</dbReference>
<dbReference type="InParanoid" id="A0A1S0ULW3"/>
<accession>A0A1S0ULW3</accession>
<feature type="domain" description="NR LBD" evidence="14">
    <location>
        <begin position="228"/>
        <end position="475"/>
    </location>
</feature>
<dbReference type="FunFam" id="3.30.50.10:FF:000030">
    <property type="entry name" value="Nuclear Hormone Receptor family"/>
    <property type="match status" value="1"/>
</dbReference>
<gene>
    <name evidence="15" type="ORF">LOAG_16377</name>
</gene>
<dbReference type="InterPro" id="IPR001628">
    <property type="entry name" value="Znf_hrmn_rcpt"/>
</dbReference>
<dbReference type="SMART" id="SM00430">
    <property type="entry name" value="HOLI"/>
    <property type="match status" value="1"/>
</dbReference>
<keyword evidence="6 11" id="KW-0805">Transcription regulation</keyword>
<feature type="compositionally biased region" description="Basic and acidic residues" evidence="12">
    <location>
        <begin position="1"/>
        <end position="12"/>
    </location>
</feature>
<dbReference type="InterPro" id="IPR001723">
    <property type="entry name" value="Nuclear_hrmn_rcpt"/>
</dbReference>
<dbReference type="PROSITE" id="PS51030">
    <property type="entry name" value="NUCLEAR_REC_DBD_2"/>
    <property type="match status" value="1"/>
</dbReference>
<keyword evidence="5 11" id="KW-0862">Zinc</keyword>
<dbReference type="Gene3D" id="1.10.565.10">
    <property type="entry name" value="Retinoid X Receptor"/>
    <property type="match status" value="1"/>
</dbReference>
<reference evidence="15" key="1">
    <citation type="submission" date="2012-04" db="EMBL/GenBank/DDBJ databases">
        <title>The Genome Sequence of Loa loa.</title>
        <authorList>
            <consortium name="The Broad Institute Genome Sequencing Platform"/>
            <consortium name="Broad Institute Genome Sequencing Center for Infectious Disease"/>
            <person name="Nutman T.B."/>
            <person name="Fink D.L."/>
            <person name="Russ C."/>
            <person name="Young S."/>
            <person name="Zeng Q."/>
            <person name="Gargeya S."/>
            <person name="Alvarado L."/>
            <person name="Berlin A."/>
            <person name="Chapman S.B."/>
            <person name="Chen Z."/>
            <person name="Freedman E."/>
            <person name="Gellesch M."/>
            <person name="Goldberg J."/>
            <person name="Griggs A."/>
            <person name="Gujja S."/>
            <person name="Heilman E.R."/>
            <person name="Heiman D."/>
            <person name="Howarth C."/>
            <person name="Mehta T."/>
            <person name="Neiman D."/>
            <person name="Pearson M."/>
            <person name="Roberts A."/>
            <person name="Saif S."/>
            <person name="Shea T."/>
            <person name="Shenoy N."/>
            <person name="Sisk P."/>
            <person name="Stolte C."/>
            <person name="Sykes S."/>
            <person name="White J."/>
            <person name="Yandava C."/>
            <person name="Haas B."/>
            <person name="Henn M.R."/>
            <person name="Nusbaum C."/>
            <person name="Birren B."/>
        </authorList>
    </citation>
    <scope>NUCLEOTIDE SEQUENCE [LARGE SCALE GENOMIC DNA]</scope>
</reference>
<feature type="region of interest" description="Disordered" evidence="12">
    <location>
        <begin position="1"/>
        <end position="20"/>
    </location>
</feature>
<evidence type="ECO:0000259" key="14">
    <source>
        <dbReference type="PROSITE" id="PS51843"/>
    </source>
</evidence>
<dbReference type="GO" id="GO:0005634">
    <property type="term" value="C:nucleus"/>
    <property type="evidence" value="ECO:0007669"/>
    <property type="project" value="UniProtKB-SubCell"/>
</dbReference>
<dbReference type="EMBL" id="JH712067">
    <property type="protein sequence ID" value="EJD76700.1"/>
    <property type="molecule type" value="Genomic_DNA"/>
</dbReference>
<protein>
    <submittedName>
        <fullName evidence="15">Uncharacterized protein</fullName>
    </submittedName>
</protein>
<dbReference type="CTD" id="9949607"/>
<evidence type="ECO:0000256" key="4">
    <source>
        <dbReference type="ARBA" id="ARBA00022771"/>
    </source>
</evidence>
<evidence type="ECO:0000259" key="13">
    <source>
        <dbReference type="PROSITE" id="PS51030"/>
    </source>
</evidence>
<proteinExistence type="inferred from homology"/>
<sequence length="475" mass="53431">MAFKQFEKDDKSSLSMSSDNKTTKTIDRCAVCGDLATGFHYEVASCNGCKTFFRRTLVSNRTYKCHKSGNCTFDKDMRCACRACRFDKCIAVGMNPKAIQCNRTGRISSPQEAPASSTSSYASFESDIPQQQVSISSSVKNELYCLLPQNADTNRKRLSTSPDSESASKRAYTISALLDFPKSEGISTTDENSRFRCSKTNMASSSITSNITSSIRDTIRKHCSISEKHEQLISRLIRAQEIISEVLDPEKCDTSISILDLLTRPSIVSASSRVNYVDDKQQKQYNSGPGVVLNQKLEITVEYAKTFESFQWMPIQDKVLLLRDVVFVLVLLETAYKRSISKSASVLNHRNQRESQSIDENTGISMIIESFNRAKLDKKEFLLLKAIAFMHSECSGLSPNSYRQLSCQRQLILDTLFNYMMSKHDKHGPVRFGHALSVLWSVYEATNSYVESLMDMDLKPLTTELLANKLPELLT</sequence>
<organism evidence="15">
    <name type="scientific">Loa loa</name>
    <name type="common">Eye worm</name>
    <name type="synonym">Filaria loa</name>
    <dbReference type="NCBI Taxonomy" id="7209"/>
    <lineage>
        <taxon>Eukaryota</taxon>
        <taxon>Metazoa</taxon>
        <taxon>Ecdysozoa</taxon>
        <taxon>Nematoda</taxon>
        <taxon>Chromadorea</taxon>
        <taxon>Rhabditida</taxon>
        <taxon>Spirurina</taxon>
        <taxon>Spiruromorpha</taxon>
        <taxon>Filarioidea</taxon>
        <taxon>Onchocercidae</taxon>
        <taxon>Loa</taxon>
    </lineage>
</organism>
<evidence type="ECO:0000256" key="5">
    <source>
        <dbReference type="ARBA" id="ARBA00022833"/>
    </source>
</evidence>
<dbReference type="Pfam" id="PF00104">
    <property type="entry name" value="Hormone_recep"/>
    <property type="match status" value="1"/>
</dbReference>
<dbReference type="OMA" id="MRCACRA"/>
<dbReference type="Gene3D" id="3.30.50.10">
    <property type="entry name" value="Erythroid Transcription Factor GATA-1, subunit A"/>
    <property type="match status" value="1"/>
</dbReference>
<dbReference type="PROSITE" id="PS51843">
    <property type="entry name" value="NR_LBD"/>
    <property type="match status" value="1"/>
</dbReference>
<dbReference type="PRINTS" id="PR00398">
    <property type="entry name" value="STRDHORMONER"/>
</dbReference>
<dbReference type="GeneID" id="9949607"/>
<dbReference type="Pfam" id="PF00105">
    <property type="entry name" value="zf-C4"/>
    <property type="match status" value="1"/>
</dbReference>
<dbReference type="PRINTS" id="PR00047">
    <property type="entry name" value="STROIDFINGER"/>
</dbReference>
<keyword evidence="8 11" id="KW-0804">Transcription</keyword>
<dbReference type="GO" id="GO:0003700">
    <property type="term" value="F:DNA-binding transcription factor activity"/>
    <property type="evidence" value="ECO:0007669"/>
    <property type="project" value="InterPro"/>
</dbReference>
<feature type="domain" description="Nuclear receptor" evidence="13">
    <location>
        <begin position="26"/>
        <end position="101"/>
    </location>
</feature>
<dbReference type="GO" id="GO:0008270">
    <property type="term" value="F:zinc ion binding"/>
    <property type="evidence" value="ECO:0007669"/>
    <property type="project" value="UniProtKB-KW"/>
</dbReference>
<comment type="similarity">
    <text evidence="2 11">Belongs to the nuclear hormone receptor family.</text>
</comment>
<dbReference type="OrthoDB" id="9984314at2759"/>
<keyword evidence="4 11" id="KW-0863">Zinc-finger</keyword>
<evidence type="ECO:0000313" key="15">
    <source>
        <dbReference type="EMBL" id="EJD76700.1"/>
    </source>
</evidence>
<evidence type="ECO:0000256" key="9">
    <source>
        <dbReference type="ARBA" id="ARBA00023170"/>
    </source>
</evidence>
<dbReference type="CDD" id="cd06960">
    <property type="entry name" value="NR_DBD_HNF4A"/>
    <property type="match status" value="1"/>
</dbReference>
<dbReference type="SUPFAM" id="SSF57716">
    <property type="entry name" value="Glucocorticoid receptor-like (DNA-binding domain)"/>
    <property type="match status" value="1"/>
</dbReference>
<dbReference type="KEGG" id="loa:LOAG_16377"/>
<keyword evidence="10 11" id="KW-0539">Nucleus</keyword>
<evidence type="ECO:0000256" key="3">
    <source>
        <dbReference type="ARBA" id="ARBA00022723"/>
    </source>
</evidence>